<proteinExistence type="predicted"/>
<protein>
    <submittedName>
        <fullName evidence="1">Uncharacterized protein</fullName>
    </submittedName>
</protein>
<name>E0QS31_9ACTO</name>
<dbReference type="CDD" id="cd21631">
    <property type="entry name" value="RHH_CopG_NikR-like"/>
    <property type="match status" value="1"/>
</dbReference>
<accession>E0QS31</accession>
<evidence type="ECO:0000313" key="2">
    <source>
        <dbReference type="Proteomes" id="UP000003045"/>
    </source>
</evidence>
<dbReference type="EMBL" id="AEET01000034">
    <property type="protein sequence ID" value="EFM45607.1"/>
    <property type="molecule type" value="Genomic_DNA"/>
</dbReference>
<dbReference type="Proteomes" id="UP000003045">
    <property type="component" value="Unassembled WGS sequence"/>
</dbReference>
<dbReference type="STRING" id="871571.HMPREF0580_1696"/>
<keyword evidence="2" id="KW-1185">Reference proteome</keyword>
<evidence type="ECO:0000313" key="1">
    <source>
        <dbReference type="EMBL" id="EFM45607.1"/>
    </source>
</evidence>
<sequence>MGSSGLGWEQSPGRDGVPVQCGEGFIFCVSCDDTSESKDIAGTGFGKEIAVTSIEEFMNAQGLTDEILDQMAAPYENGDFELSGGTVHVGSHIDAVGKKRVTVVYPAADTRRVAALARAQGVRPSDIYRTALSQYLERKPSVV</sequence>
<reference evidence="1" key="1">
    <citation type="submission" date="2010-08" db="EMBL/GenBank/DDBJ databases">
        <authorList>
            <person name="Muzny D."/>
            <person name="Qin X."/>
            <person name="Deng J."/>
            <person name="Jiang H."/>
            <person name="Liu Y."/>
            <person name="Qu J."/>
            <person name="Song X.-Z."/>
            <person name="Zhang L."/>
            <person name="Thornton R."/>
            <person name="Coyle M."/>
            <person name="Francisco L."/>
            <person name="Jackson L."/>
            <person name="Javaid M."/>
            <person name="Korchina V."/>
            <person name="Kovar C."/>
            <person name="Mata R."/>
            <person name="Mathew T."/>
            <person name="Ngo R."/>
            <person name="Nguyen L."/>
            <person name="Nguyen N."/>
            <person name="Okwuonu G."/>
            <person name="Ongeri F."/>
            <person name="Pham C."/>
            <person name="Simmons D."/>
            <person name="Wilczek-Boney K."/>
            <person name="Hale W."/>
            <person name="Jakkamsetti A."/>
            <person name="Pham P."/>
            <person name="Ruth R."/>
            <person name="San Lucas F."/>
            <person name="Warren J."/>
            <person name="Zhang J."/>
            <person name="Zhao Z."/>
            <person name="Zhou C."/>
            <person name="Zhu D."/>
            <person name="Lee S."/>
            <person name="Bess C."/>
            <person name="Blankenburg K."/>
            <person name="Forbes L."/>
            <person name="Fu Q."/>
            <person name="Gubbala S."/>
            <person name="Hirani K."/>
            <person name="Jayaseelan J.C."/>
            <person name="Lara F."/>
            <person name="Munidasa M."/>
            <person name="Palculict T."/>
            <person name="Patil S."/>
            <person name="Pu L.-L."/>
            <person name="Saada N."/>
            <person name="Tang L."/>
            <person name="Weissenberger G."/>
            <person name="Zhu Y."/>
            <person name="Hemphill L."/>
            <person name="Shang Y."/>
            <person name="Youmans B."/>
            <person name="Ayvaz T."/>
            <person name="Ross M."/>
            <person name="Santibanez J."/>
            <person name="Aqrawi P."/>
            <person name="Gross S."/>
            <person name="Joshi V."/>
            <person name="Fowler G."/>
            <person name="Nazareth L."/>
            <person name="Reid J."/>
            <person name="Worley K."/>
            <person name="Petrosino J."/>
            <person name="Highlander S."/>
            <person name="Gibbs R."/>
        </authorList>
    </citation>
    <scope>NUCLEOTIDE SEQUENCE [LARGE SCALE GENOMIC DNA]</scope>
    <source>
        <strain evidence="1">ATCC 35239</strain>
    </source>
</reference>
<dbReference type="AlphaFoldDB" id="E0QS31"/>
<gene>
    <name evidence="1" type="ORF">HMPREF0580_1696</name>
</gene>
<comment type="caution">
    <text evidence="1">The sequence shown here is derived from an EMBL/GenBank/DDBJ whole genome shotgun (WGS) entry which is preliminary data.</text>
</comment>
<dbReference type="HOGENOM" id="CLU_1803982_0_0_11"/>
<organism evidence="1 2">
    <name type="scientific">Mobiluncus mulieris ATCC 35239</name>
    <dbReference type="NCBI Taxonomy" id="871571"/>
    <lineage>
        <taxon>Bacteria</taxon>
        <taxon>Bacillati</taxon>
        <taxon>Actinomycetota</taxon>
        <taxon>Actinomycetes</taxon>
        <taxon>Actinomycetales</taxon>
        <taxon>Actinomycetaceae</taxon>
        <taxon>Mobiluncus</taxon>
    </lineage>
</organism>